<evidence type="ECO:0000313" key="7">
    <source>
        <dbReference type="Proteomes" id="UP000800094"/>
    </source>
</evidence>
<accession>A0A6A6IFW4</accession>
<dbReference type="PROSITE" id="PS00149">
    <property type="entry name" value="SULFATASE_2"/>
    <property type="match status" value="1"/>
</dbReference>
<dbReference type="PANTHER" id="PTHR42693">
    <property type="entry name" value="ARYLSULFATASE FAMILY MEMBER"/>
    <property type="match status" value="1"/>
</dbReference>
<evidence type="ECO:0000256" key="3">
    <source>
        <dbReference type="ARBA" id="ARBA00022801"/>
    </source>
</evidence>
<dbReference type="Gene3D" id="3.30.1120.10">
    <property type="match status" value="1"/>
</dbReference>
<organism evidence="6 7">
    <name type="scientific">Trematosphaeria pertusa</name>
    <dbReference type="NCBI Taxonomy" id="390896"/>
    <lineage>
        <taxon>Eukaryota</taxon>
        <taxon>Fungi</taxon>
        <taxon>Dikarya</taxon>
        <taxon>Ascomycota</taxon>
        <taxon>Pezizomycotina</taxon>
        <taxon>Dothideomycetes</taxon>
        <taxon>Pleosporomycetidae</taxon>
        <taxon>Pleosporales</taxon>
        <taxon>Massarineae</taxon>
        <taxon>Trematosphaeriaceae</taxon>
        <taxon>Trematosphaeria</taxon>
    </lineage>
</organism>
<dbReference type="Proteomes" id="UP000800094">
    <property type="component" value="Unassembled WGS sequence"/>
</dbReference>
<evidence type="ECO:0000313" key="6">
    <source>
        <dbReference type="EMBL" id="KAF2249474.1"/>
    </source>
</evidence>
<evidence type="ECO:0000256" key="2">
    <source>
        <dbReference type="ARBA" id="ARBA00022723"/>
    </source>
</evidence>
<dbReference type="AlphaFoldDB" id="A0A6A6IFW4"/>
<dbReference type="GeneID" id="54582404"/>
<dbReference type="InterPro" id="IPR017850">
    <property type="entry name" value="Alkaline_phosphatase_core_sf"/>
</dbReference>
<dbReference type="EMBL" id="ML987195">
    <property type="protein sequence ID" value="KAF2249474.1"/>
    <property type="molecule type" value="Genomic_DNA"/>
</dbReference>
<dbReference type="GO" id="GO:0004065">
    <property type="term" value="F:arylsulfatase activity"/>
    <property type="evidence" value="ECO:0007669"/>
    <property type="project" value="TreeGrafter"/>
</dbReference>
<feature type="domain" description="Sulfatase N-terminal" evidence="5">
    <location>
        <begin position="9"/>
        <end position="433"/>
    </location>
</feature>
<keyword evidence="4" id="KW-0106">Calcium</keyword>
<keyword evidence="2" id="KW-0479">Metal-binding</keyword>
<dbReference type="CDD" id="cd16025">
    <property type="entry name" value="PAS_like"/>
    <property type="match status" value="1"/>
</dbReference>
<dbReference type="Gene3D" id="3.40.720.10">
    <property type="entry name" value="Alkaline Phosphatase, subunit A"/>
    <property type="match status" value="1"/>
</dbReference>
<dbReference type="OrthoDB" id="103349at2759"/>
<keyword evidence="3" id="KW-0378">Hydrolase</keyword>
<dbReference type="InterPro" id="IPR050738">
    <property type="entry name" value="Sulfatase"/>
</dbReference>
<reference evidence="6" key="1">
    <citation type="journal article" date="2020" name="Stud. Mycol.">
        <title>101 Dothideomycetes genomes: a test case for predicting lifestyles and emergence of pathogens.</title>
        <authorList>
            <person name="Haridas S."/>
            <person name="Albert R."/>
            <person name="Binder M."/>
            <person name="Bloem J."/>
            <person name="Labutti K."/>
            <person name="Salamov A."/>
            <person name="Andreopoulos B."/>
            <person name="Baker S."/>
            <person name="Barry K."/>
            <person name="Bills G."/>
            <person name="Bluhm B."/>
            <person name="Cannon C."/>
            <person name="Castanera R."/>
            <person name="Culley D."/>
            <person name="Daum C."/>
            <person name="Ezra D."/>
            <person name="Gonzalez J."/>
            <person name="Henrissat B."/>
            <person name="Kuo A."/>
            <person name="Liang C."/>
            <person name="Lipzen A."/>
            <person name="Lutzoni F."/>
            <person name="Magnuson J."/>
            <person name="Mondo S."/>
            <person name="Nolan M."/>
            <person name="Ohm R."/>
            <person name="Pangilinan J."/>
            <person name="Park H.-J."/>
            <person name="Ramirez L."/>
            <person name="Alfaro M."/>
            <person name="Sun H."/>
            <person name="Tritt A."/>
            <person name="Yoshinaga Y."/>
            <person name="Zwiers L.-H."/>
            <person name="Turgeon B."/>
            <person name="Goodwin S."/>
            <person name="Spatafora J."/>
            <person name="Crous P."/>
            <person name="Grigoriev I."/>
        </authorList>
    </citation>
    <scope>NUCLEOTIDE SEQUENCE</scope>
    <source>
        <strain evidence="6">CBS 122368</strain>
    </source>
</reference>
<gene>
    <name evidence="6" type="ORF">BU26DRAFT_519530</name>
</gene>
<evidence type="ECO:0000256" key="1">
    <source>
        <dbReference type="ARBA" id="ARBA00008779"/>
    </source>
</evidence>
<dbReference type="InterPro" id="IPR024607">
    <property type="entry name" value="Sulfatase_CS"/>
</dbReference>
<sequence>MSSRKPSRPNFLIFLADDLGWSDTGCFGGEISTPNIDELGYHGLRFTDFHTAALCSPTRAMLLTGTDHHITGLGQLAEWIIKSPSHLGQPGHEGFLNDRVVTFPQMLRDGGYWTCMSGKWHLGLEKDQSPWAKGFDKSFALLPGCASHYGYEPPLASKEEIPPFFSTSTACYHREDEHIVRRLPENFYSSDFYADKLIEYLGDHQREAPDQPFFAYLPFSATHWPLQAPKENCEHYLGEYEDGPHALRLKRIEQQKRLGLIPKDIVPHPIVAPEVPEWESMSADARARSCRTMEVYAGMVERMDENVGKVVEYLKSSGQYENTYIIFMSDNGAEGAAIEASPTMQGKTLEHMQKYYDNSLNNIGRATSYCWYGPLWSQAGTAPSRLYKWFSTEGGVRVPFILSKPGLAHKAGIEEAFCTVMDLAPTILDLAGVKCHDGCYAGRQVAPIRGKSWKEWLSSPNGLEIHDADYTVGWELMGCGALRRGVWKIDWVPPPKGPGRWQLYDLSKDRGEMNDLADTYPEKLEELVGLWRKYAKEVGVVGLKNEIEEFRTMKVEENPDRVTWLQFMEPDGPHHRGTVAEA</sequence>
<dbReference type="SUPFAM" id="SSF53649">
    <property type="entry name" value="Alkaline phosphatase-like"/>
    <property type="match status" value="1"/>
</dbReference>
<evidence type="ECO:0000256" key="4">
    <source>
        <dbReference type="ARBA" id="ARBA00022837"/>
    </source>
</evidence>
<protein>
    <submittedName>
        <fullName evidence="6">Alkaline phosphatase-like protein</fullName>
    </submittedName>
</protein>
<dbReference type="RefSeq" id="XP_033684478.1">
    <property type="nucleotide sequence ID" value="XM_033829074.1"/>
</dbReference>
<dbReference type="GO" id="GO:0046872">
    <property type="term" value="F:metal ion binding"/>
    <property type="evidence" value="ECO:0007669"/>
    <property type="project" value="UniProtKB-KW"/>
</dbReference>
<dbReference type="InterPro" id="IPR000917">
    <property type="entry name" value="Sulfatase_N"/>
</dbReference>
<dbReference type="Pfam" id="PF00884">
    <property type="entry name" value="Sulfatase"/>
    <property type="match status" value="1"/>
</dbReference>
<name>A0A6A6IFW4_9PLEO</name>
<evidence type="ECO:0000259" key="5">
    <source>
        <dbReference type="Pfam" id="PF00884"/>
    </source>
</evidence>
<dbReference type="PANTHER" id="PTHR42693:SF33">
    <property type="entry name" value="ARYLSULFATASE"/>
    <property type="match status" value="1"/>
</dbReference>
<dbReference type="PROSITE" id="PS00523">
    <property type="entry name" value="SULFATASE_1"/>
    <property type="match status" value="1"/>
</dbReference>
<comment type="similarity">
    <text evidence="1">Belongs to the sulfatase family.</text>
</comment>
<proteinExistence type="inferred from homology"/>
<keyword evidence="7" id="KW-1185">Reference proteome</keyword>